<dbReference type="AlphaFoldDB" id="A0A0F9KY75"/>
<gene>
    <name evidence="1" type="ORF">LCGC14_1270770</name>
</gene>
<reference evidence="1" key="1">
    <citation type="journal article" date="2015" name="Nature">
        <title>Complex archaea that bridge the gap between prokaryotes and eukaryotes.</title>
        <authorList>
            <person name="Spang A."/>
            <person name="Saw J.H."/>
            <person name="Jorgensen S.L."/>
            <person name="Zaremba-Niedzwiedzka K."/>
            <person name="Martijn J."/>
            <person name="Lind A.E."/>
            <person name="van Eijk R."/>
            <person name="Schleper C."/>
            <person name="Guy L."/>
            <person name="Ettema T.J."/>
        </authorList>
    </citation>
    <scope>NUCLEOTIDE SEQUENCE</scope>
</reference>
<organism evidence="1">
    <name type="scientific">marine sediment metagenome</name>
    <dbReference type="NCBI Taxonomy" id="412755"/>
    <lineage>
        <taxon>unclassified sequences</taxon>
        <taxon>metagenomes</taxon>
        <taxon>ecological metagenomes</taxon>
    </lineage>
</organism>
<dbReference type="EMBL" id="LAZR01007129">
    <property type="protein sequence ID" value="KKM87254.1"/>
    <property type="molecule type" value="Genomic_DNA"/>
</dbReference>
<comment type="caution">
    <text evidence="1">The sequence shown here is derived from an EMBL/GenBank/DDBJ whole genome shotgun (WGS) entry which is preliminary data.</text>
</comment>
<accession>A0A0F9KY75</accession>
<protein>
    <submittedName>
        <fullName evidence="1">Uncharacterized protein</fullName>
    </submittedName>
</protein>
<evidence type="ECO:0000313" key="1">
    <source>
        <dbReference type="EMBL" id="KKM87254.1"/>
    </source>
</evidence>
<sequence length="52" mass="6199">MFELDLHIEPDIDEDEDNELKCINCGSTDVHWETVRGKWVLHNDKDDKIHFC</sequence>
<name>A0A0F9KY75_9ZZZZ</name>
<proteinExistence type="predicted"/>